<keyword evidence="3" id="KW-1185">Reference proteome</keyword>
<keyword evidence="1" id="KW-0812">Transmembrane</keyword>
<dbReference type="Proteomes" id="UP000667650">
    <property type="component" value="Unassembled WGS sequence"/>
</dbReference>
<name>A0A964TAM3_9FLAO</name>
<organism evidence="2 3">
    <name type="scientific">Flagellimonas ochracea</name>
    <dbReference type="NCBI Taxonomy" id="2696472"/>
    <lineage>
        <taxon>Bacteria</taxon>
        <taxon>Pseudomonadati</taxon>
        <taxon>Bacteroidota</taxon>
        <taxon>Flavobacteriia</taxon>
        <taxon>Flavobacteriales</taxon>
        <taxon>Flavobacteriaceae</taxon>
        <taxon>Flagellimonas</taxon>
    </lineage>
</organism>
<dbReference type="RefSeq" id="WP_166522687.1">
    <property type="nucleotide sequence ID" value="NZ_JAAABI010000001.1"/>
</dbReference>
<feature type="transmembrane region" description="Helical" evidence="1">
    <location>
        <begin position="302"/>
        <end position="323"/>
    </location>
</feature>
<feature type="transmembrane region" description="Helical" evidence="1">
    <location>
        <begin position="360"/>
        <end position="380"/>
    </location>
</feature>
<dbReference type="AlphaFoldDB" id="A0A964TAM3"/>
<dbReference type="InterPro" id="IPR007607">
    <property type="entry name" value="BacA/B"/>
</dbReference>
<keyword evidence="1" id="KW-1133">Transmembrane helix</keyword>
<feature type="transmembrane region" description="Helical" evidence="1">
    <location>
        <begin position="229"/>
        <end position="253"/>
    </location>
</feature>
<keyword evidence="1" id="KW-0472">Membrane</keyword>
<evidence type="ECO:0000256" key="1">
    <source>
        <dbReference type="SAM" id="Phobius"/>
    </source>
</evidence>
<feature type="transmembrane region" description="Helical" evidence="1">
    <location>
        <begin position="335"/>
        <end position="354"/>
    </location>
</feature>
<evidence type="ECO:0000313" key="3">
    <source>
        <dbReference type="Proteomes" id="UP000667650"/>
    </source>
</evidence>
<dbReference type="Pfam" id="PF04519">
    <property type="entry name" value="Bactofilin"/>
    <property type="match status" value="1"/>
</dbReference>
<feature type="transmembrane region" description="Helical" evidence="1">
    <location>
        <begin position="274"/>
        <end position="296"/>
    </location>
</feature>
<dbReference type="EMBL" id="JAAABI010000001">
    <property type="protein sequence ID" value="NAY91318.1"/>
    <property type="molecule type" value="Genomic_DNA"/>
</dbReference>
<gene>
    <name evidence="2" type="ORF">GTQ34_05245</name>
</gene>
<reference evidence="2" key="1">
    <citation type="submission" date="2020-01" db="EMBL/GenBank/DDBJ databases">
        <title>Muricauda ochracea sp. nov., isolated from a tidal flat of Garorim bay in Korea.</title>
        <authorList>
            <person name="Kim D."/>
            <person name="Yoo Y."/>
            <person name="Kim J.-J."/>
        </authorList>
    </citation>
    <scope>NUCLEOTIDE SEQUENCE</scope>
    <source>
        <strain evidence="2">JGD-17</strain>
    </source>
</reference>
<comment type="caution">
    <text evidence="2">The sequence shown here is derived from an EMBL/GenBank/DDBJ whole genome shotgun (WGS) entry which is preliminary data.</text>
</comment>
<proteinExistence type="predicted"/>
<evidence type="ECO:0000313" key="2">
    <source>
        <dbReference type="EMBL" id="NAY91318.1"/>
    </source>
</evidence>
<evidence type="ECO:0008006" key="4">
    <source>
        <dbReference type="Google" id="ProtNLM"/>
    </source>
</evidence>
<accession>A0A964TAM3</accession>
<sequence length="392" mass="42450">MKRLWLLFLVPILANGQFESGESVSILQEQKDDTYIAGEIINVEATIHGDAIIAGSEIGVRDTIKQDLVVAGGEITISGYVADDIRAAGGSLAMNADVGDDLVMAGGNTHLAKNAKVHGNLINFSGTAHINGEVMGQVKAYGGEIYINGKINDGMELKGGEVVLNGEIHGPSVIAAEHIEIGENAKFHGNVVYWSDDGEIDFKDAMVSGRAIFDENLALDEDGLTWRGLGIAVFGFWLFYVLSAFLVLLLLNWSFKNLFSSAASRFNTGLLKGLGKGLIYLFGLPLLIVVTFMLIIGIPIGLFLATFYIFSVVFGHLVTALLLAHYLNENNGSSWNFWTITLLALAIAIVLRLLMFIPFLGALISIAVIAIGYGLLWLELMDRRKSRLKLTS</sequence>
<protein>
    <recommendedName>
        <fullName evidence="4">Polymer-forming cytoskeletal protein</fullName>
    </recommendedName>
</protein>